<dbReference type="EMBL" id="JAFNAA010000009">
    <property type="protein sequence ID" value="MBO1108544.1"/>
    <property type="molecule type" value="Genomic_DNA"/>
</dbReference>
<protein>
    <submittedName>
        <fullName evidence="1">DUF2489 domain-containing protein</fullName>
    </submittedName>
</protein>
<gene>
    <name evidence="1" type="ORF">J2R62_09945</name>
</gene>
<reference evidence="1" key="1">
    <citation type="submission" date="2021-03" db="EMBL/GenBank/DDBJ databases">
        <title>Plesiomonas shigelloides zfcc0051, isolated from zebrafish feces.</title>
        <authorList>
            <person name="Vanderhoek Z."/>
            <person name="Gaulke C."/>
        </authorList>
    </citation>
    <scope>NUCLEOTIDE SEQUENCE</scope>
    <source>
        <strain evidence="1">Zfcc0051</strain>
    </source>
</reference>
<dbReference type="Proteomes" id="UP000664658">
    <property type="component" value="Unassembled WGS sequence"/>
</dbReference>
<sequence>MAWQQGLVLAAVMVLLPLGLYAGWLLGRLWRQGQLQRQQQAALAAHRRQHMLDSIRTIARAMQSGQCELAEGVLRIGRLLELLVEQDKPELARDFPAMAELYQVVAEMPTHDARKQHKRNQIMKWDLERVRAEERLQPAIEQELPQLLAWCAKYPE</sequence>
<proteinExistence type="predicted"/>
<dbReference type="InterPro" id="IPR019617">
    <property type="entry name" value="DUF2489"/>
</dbReference>
<dbReference type="RefSeq" id="WP_052242262.1">
    <property type="nucleotide sequence ID" value="NZ_CP027852.1"/>
</dbReference>
<evidence type="ECO:0000313" key="1">
    <source>
        <dbReference type="EMBL" id="MBO1108544.1"/>
    </source>
</evidence>
<dbReference type="Pfam" id="PF10675">
    <property type="entry name" value="DUF2489"/>
    <property type="match status" value="1"/>
</dbReference>
<dbReference type="AlphaFoldDB" id="A0A2P1VRR2"/>
<organism evidence="1 2">
    <name type="scientific">Plesiomonas shigelloides</name>
    <name type="common">Aeromonas shigelloides</name>
    <dbReference type="NCBI Taxonomy" id="703"/>
    <lineage>
        <taxon>Bacteria</taxon>
        <taxon>Pseudomonadati</taxon>
        <taxon>Pseudomonadota</taxon>
        <taxon>Gammaproteobacteria</taxon>
        <taxon>Enterobacterales</taxon>
        <taxon>Enterobacteriaceae</taxon>
        <taxon>Plesiomonas</taxon>
    </lineage>
</organism>
<comment type="caution">
    <text evidence="1">The sequence shown here is derived from an EMBL/GenBank/DDBJ whole genome shotgun (WGS) entry which is preliminary data.</text>
</comment>
<accession>A0A2P1VRR2</accession>
<dbReference type="GeneID" id="69704697"/>
<evidence type="ECO:0000313" key="2">
    <source>
        <dbReference type="Proteomes" id="UP000664658"/>
    </source>
</evidence>
<name>A0A2P1VRR2_PLESH</name>